<dbReference type="SUPFAM" id="SSF50956">
    <property type="entry name" value="Thermostable phytase (3-phytase)"/>
    <property type="match status" value="1"/>
</dbReference>
<dbReference type="InterPro" id="IPR029052">
    <property type="entry name" value="Metallo-depent_PP-like"/>
</dbReference>
<dbReference type="RefSeq" id="WP_015159683.1">
    <property type="nucleotide sequence ID" value="NC_019697.1"/>
</dbReference>
<dbReference type="PATRIC" id="fig|1173020.3.peg.2832"/>
<proteinExistence type="predicted"/>
<dbReference type="InterPro" id="IPR038607">
    <property type="entry name" value="PhoD-like_sf"/>
</dbReference>
<dbReference type="eggNOG" id="COG4222">
    <property type="taxonomic scope" value="Bacteria"/>
</dbReference>
<dbReference type="SUPFAM" id="SSF56219">
    <property type="entry name" value="DNase I-like"/>
    <property type="match status" value="1"/>
</dbReference>
<dbReference type="PROSITE" id="PS51662">
    <property type="entry name" value="BP_PHYTASE"/>
    <property type="match status" value="1"/>
</dbReference>
<feature type="domain" description="BPP" evidence="1">
    <location>
        <begin position="800"/>
        <end position="1174"/>
    </location>
</feature>
<dbReference type="KEGG" id="cmp:Cha6605_2480"/>
<evidence type="ECO:0000259" key="1">
    <source>
        <dbReference type="PROSITE" id="PS51662"/>
    </source>
</evidence>
<dbReference type="InterPro" id="IPR003431">
    <property type="entry name" value="B-propeller_Phytase"/>
</dbReference>
<dbReference type="SUPFAM" id="SSF51120">
    <property type="entry name" value="beta-Roll"/>
    <property type="match status" value="1"/>
</dbReference>
<dbReference type="Gene3D" id="3.60.10.10">
    <property type="entry name" value="Endonuclease/exonuclease/phosphatase"/>
    <property type="match status" value="1"/>
</dbReference>
<evidence type="ECO:0000313" key="3">
    <source>
        <dbReference type="Proteomes" id="UP000010366"/>
    </source>
</evidence>
<dbReference type="InterPro" id="IPR036691">
    <property type="entry name" value="Endo/exonu/phosph_ase_sf"/>
</dbReference>
<dbReference type="Pfam" id="PF16655">
    <property type="entry name" value="PhoD_N"/>
    <property type="match status" value="1"/>
</dbReference>
<dbReference type="GO" id="GO:0016158">
    <property type="term" value="F:inositol hexakisphosphate 3-phosphatase activity"/>
    <property type="evidence" value="ECO:0007669"/>
    <property type="project" value="InterPro"/>
</dbReference>
<sequence>MNTANGTNIRFAQFNASLNRNADGQLINDLSTPIIPDTRAIGAADSPNRNQALRVQQAKNAAEIIQRNNPDVLLINEFDVNAANPSKAVELFINNFLKVGQNGASPVDYKYFYIAPSNTGIPSGFDLNNNGSTVTTLTNGIGDNGYGDDSFGFGNFPGQFGMVVLSKYEIDTANVRTFQNFLWKDMPGGLLTNDPTIDNPATPVNENLNGFYSAAEIDKLRLSSKSYWDVPIKVNGEIIHALVSHPTPPVFDGTEDRNGKRNSDEIRFWADYVSPGQGGYIYDDKGGKGSITGGSSFVIMGDQNADPRDGDSYKNAISQLLGNPNINTNSIPTSAGGPQQSALQGLINNTQTGNPAFDTADFADSGTNPGNLRTDYVLPSADLTISNSGVFWPLNTDPTFAPVGVFNATLPGGFATSDHRLVFADVQVGVTPSGKSVASAGFIGQKTFATGVIPAGAAGKINGVDVPLGGLSGVTYDAAKNQYYAISDDRSSNARFYTFTLNPVTSDVTFTNVVQLKDLNGNPFAANSLDPEGIALTQNGTVFISSEGEANPAVGRVSNPFIKEFSLTTGQEIRSLPVSTKFLPKVTDTNANGIVDAPDTQTAGVRNNAAFESLTISPDKKTLYTATENSLFQDGTVATPTTGTNSRIVQYNSITGQPEKEYIYQTDRVALAPIPATAFATNGLVDLLAIDDRGTMLALERSFSTGVPGTGNTIKIYEISLQGASDISAIDSLASLTPAQLAALQPVQKRLVLNLDDLKLPTGTDNIEGLAFGPKLADGRQSIVLVSDNNFSATQFTQIITLGADLVPTATPTVETRPALLDDGSLPFSQRADADDPAVYVNATDSAKSLVVTSVKNGGLRVYDLSGNLIQTINPSNPDIRYNNVDLQYGFTLGGQKIDIAVASDRNNDKLAIFKINPAGTGGNYLENITDSSAATIFQAAPFTAPFSASATSAYGLALYRSPVSNDYYAFATRRQTGDVAQLKLVDKGNGKIGYELVRNFTVPSSTTAGASAQTEGIVADQETGLLYIGQEDVGIWKYNAEPTGGKFGTLIEKVKAEGGQNLTNDVEGLTIYYGKNGTGYLLASSQGDNTFAAYTREGNNDFIGRFGVGSNGSIDSVQESDGAEVINLPLGANFPNGLFVTQDGSNDPAKIVDSENISSNFKFVPFENIANTFATPLKIDTTSYNPRNPVARLGVVESAFPNGVASGDTTQTSTVLWTRANVPGKVTFEYSTKADFSSIAGTQTATVTNPLQPVKVDVTGLNANTNYFYRVTDANGTKTAGKFSTAAALGQQTGLKFGVSGDWRGELAPYPAINNADDANLKFFIELGDTVYADVRSPAVKNADGTEKSQVTTLAEYRAKHAEVYGSRYGQNTWGDLRASTSILASIDDHEVTNDFAGGQDLATSTAAQQALYGAKTGLVNDAPLFENGLQAFWEYNPLRDLTYNTPGDTRTDGERKLYRYNTYGSDAATIVLDARSFRDRELAGVTNTNDTAQVAAFLTQSFDPSRTMLGKVQVADLKRDLLQSQKDGVTWKFVNISQPIANIGVLAAGDRFEGYAAERTEILKYVNDNKIENVVFVAADIHGTLVNNLTYQTAPGQAQIATSAFEITTGSVGYSQPFGQTVAQLGATLGIITPQQKALYDSLPTAGKDTFIKGVVDNGLQPLGYDPLGLDKNLSQANGLINAKLLQGDYVATHVYGWTEFNIDKQTQKLTVTTYSIDPYTRAEIEANPTAIIDRQPKVVSQFEVTPNNVAPTLVAGTAGADNFIAGITPGFDGFNDNVFTGAGNDTVDIPISGANAGNNRIDLGSGNDVIYVANGDRSFGSTGDDIFEANDVKDYRISAGAGNDTIFLGTNGRALGGEGNDKFFVGTGGSNLISGGAGADQFWIANAEIPSAANTILDFQIGTDVIGIQGAKSLGISATTLVLNQVGADTSINFGSQTLAVLTGIQANSLTPSNAGQFVFA</sequence>
<dbReference type="eggNOG" id="COG3540">
    <property type="taxonomic scope" value="Bacteria"/>
</dbReference>
<dbReference type="EMBL" id="CP003600">
    <property type="protein sequence ID" value="AFY93536.1"/>
    <property type="molecule type" value="Genomic_DNA"/>
</dbReference>
<dbReference type="Proteomes" id="UP000010366">
    <property type="component" value="Chromosome"/>
</dbReference>
<dbReference type="InterPro" id="IPR027372">
    <property type="entry name" value="Phytase-like_dom"/>
</dbReference>
<dbReference type="STRING" id="1173020.Cha6605_2480"/>
<dbReference type="PANTHER" id="PTHR43606:SF1">
    <property type="entry name" value="PHOD-LIKE PHOSPHATASE METALLOPHOSPHATASE DOMAIN-CONTAINING PROTEIN"/>
    <property type="match status" value="1"/>
</dbReference>
<keyword evidence="2" id="KW-0378">Hydrolase</keyword>
<reference evidence="2 3" key="1">
    <citation type="submission" date="2012-05" db="EMBL/GenBank/DDBJ databases">
        <title>Finished chromosome of genome of Chamaesiphon sp. PCC 6605.</title>
        <authorList>
            <consortium name="US DOE Joint Genome Institute"/>
            <person name="Gugger M."/>
            <person name="Coursin T."/>
            <person name="Rippka R."/>
            <person name="Tandeau De Marsac N."/>
            <person name="Huntemann M."/>
            <person name="Wei C.-L."/>
            <person name="Han J."/>
            <person name="Detter J.C."/>
            <person name="Han C."/>
            <person name="Tapia R."/>
            <person name="Chen A."/>
            <person name="Kyrpides N."/>
            <person name="Mavromatis K."/>
            <person name="Markowitz V."/>
            <person name="Szeto E."/>
            <person name="Ivanova N."/>
            <person name="Pagani I."/>
            <person name="Pati A."/>
            <person name="Goodwin L."/>
            <person name="Nordberg H.P."/>
            <person name="Cantor M.N."/>
            <person name="Hua S.X."/>
            <person name="Woyke T."/>
            <person name="Kerfeld C.A."/>
        </authorList>
    </citation>
    <scope>NUCLEOTIDE SEQUENCE [LARGE SCALE GENOMIC DNA]</scope>
    <source>
        <strain evidence="3">ATCC 27169 / PCC 6605</strain>
    </source>
</reference>
<dbReference type="Pfam" id="PF02333">
    <property type="entry name" value="Phytase"/>
    <property type="match status" value="1"/>
</dbReference>
<gene>
    <name evidence="2" type="ORF">Cha6605_2480</name>
</gene>
<dbReference type="InterPro" id="IPR052900">
    <property type="entry name" value="Phospholipid_Metab_Enz"/>
</dbReference>
<name>K9UGH4_CHAP6</name>
<dbReference type="Gene3D" id="2.60.40.380">
    <property type="entry name" value="Purple acid phosphatase-like, N-terminal"/>
    <property type="match status" value="1"/>
</dbReference>
<dbReference type="eggNOG" id="COG4247">
    <property type="taxonomic scope" value="Bacteria"/>
</dbReference>
<dbReference type="InterPro" id="IPR005135">
    <property type="entry name" value="Endo/exonuclease/phosphatase"/>
</dbReference>
<organism evidence="2 3">
    <name type="scientific">Chamaesiphon minutus (strain ATCC 27169 / PCC 6605)</name>
    <dbReference type="NCBI Taxonomy" id="1173020"/>
    <lineage>
        <taxon>Bacteria</taxon>
        <taxon>Bacillati</taxon>
        <taxon>Cyanobacteriota</taxon>
        <taxon>Cyanophyceae</taxon>
        <taxon>Gomontiellales</taxon>
        <taxon>Chamaesiphonaceae</taxon>
        <taxon>Chamaesiphon</taxon>
    </lineage>
</organism>
<dbReference type="Pfam" id="PF03372">
    <property type="entry name" value="Exo_endo_phos"/>
    <property type="match status" value="1"/>
</dbReference>
<dbReference type="SUPFAM" id="SSF50969">
    <property type="entry name" value="YVTN repeat-like/Quinoprotein amine dehydrogenase"/>
    <property type="match status" value="1"/>
</dbReference>
<dbReference type="Gene3D" id="3.60.21.70">
    <property type="entry name" value="PhoD-like phosphatase"/>
    <property type="match status" value="1"/>
</dbReference>
<dbReference type="PRINTS" id="PR00313">
    <property type="entry name" value="CABNDNGRPT"/>
</dbReference>
<dbReference type="eggNOG" id="COG2931">
    <property type="taxonomic scope" value="Bacteria"/>
</dbReference>
<keyword evidence="3" id="KW-1185">Reference proteome</keyword>
<dbReference type="Gene3D" id="2.160.20.160">
    <property type="match status" value="1"/>
</dbReference>
<evidence type="ECO:0000313" key="2">
    <source>
        <dbReference type="EMBL" id="AFY93536.1"/>
    </source>
</evidence>
<dbReference type="Pfam" id="PF13449">
    <property type="entry name" value="Phytase-like"/>
    <property type="match status" value="1"/>
</dbReference>
<accession>K9UGH4</accession>
<dbReference type="Gene3D" id="2.120.10.30">
    <property type="entry name" value="TolB, C-terminal domain"/>
    <property type="match status" value="1"/>
</dbReference>
<protein>
    <submittedName>
        <fullName evidence="2">3-phytase (Myo-inositol-hexaphosphate 3-phosphohydrolase)</fullName>
    </submittedName>
</protein>
<dbReference type="Pfam" id="PF09423">
    <property type="entry name" value="PhoD"/>
    <property type="match status" value="1"/>
</dbReference>
<dbReference type="InterPro" id="IPR032093">
    <property type="entry name" value="PhoD_N"/>
</dbReference>
<dbReference type="OrthoDB" id="292013at2"/>
<dbReference type="InterPro" id="IPR011044">
    <property type="entry name" value="Quino_amine_DH_bsu"/>
</dbReference>
<dbReference type="HOGENOM" id="CLU_001087_0_0_3"/>
<dbReference type="PANTHER" id="PTHR43606">
    <property type="entry name" value="PHOSPHATASE, PUTATIVE (AFU_ORTHOLOGUE AFUA_6G08710)-RELATED"/>
    <property type="match status" value="1"/>
</dbReference>
<dbReference type="SUPFAM" id="SSF56300">
    <property type="entry name" value="Metallo-dependent phosphatases"/>
    <property type="match status" value="1"/>
</dbReference>
<dbReference type="InterPro" id="IPR011049">
    <property type="entry name" value="Serralysin-like_metalloprot_C"/>
</dbReference>
<dbReference type="InterPro" id="IPR011042">
    <property type="entry name" value="6-blade_b-propeller_TolB-like"/>
</dbReference>
<dbReference type="InterPro" id="IPR018946">
    <property type="entry name" value="PhoD-like_MPP"/>
</dbReference>